<dbReference type="SUPFAM" id="SSF52799">
    <property type="entry name" value="(Phosphotyrosine protein) phosphatases II"/>
    <property type="match status" value="1"/>
</dbReference>
<evidence type="ECO:0000259" key="1">
    <source>
        <dbReference type="PROSITE" id="PS50056"/>
    </source>
</evidence>
<comment type="caution">
    <text evidence="2">The sequence shown here is derived from an EMBL/GenBank/DDBJ whole genome shotgun (WGS) entry which is preliminary data.</text>
</comment>
<sequence length="48" mass="4945">LEDRLHFVQSEPSGEAGCCVAAHCAAGLGRGLVAAALALTEGRTEYKD</sequence>
<keyword evidence="3" id="KW-1185">Reference proteome</keyword>
<dbReference type="EMBL" id="QWLN02005128">
    <property type="protein sequence ID" value="TEA37828.1"/>
    <property type="molecule type" value="Genomic_DNA"/>
</dbReference>
<dbReference type="AlphaFoldDB" id="A0A484GQL6"/>
<evidence type="ECO:0000313" key="2">
    <source>
        <dbReference type="EMBL" id="TEA37828.1"/>
    </source>
</evidence>
<evidence type="ECO:0000313" key="3">
    <source>
        <dbReference type="Proteomes" id="UP000295264"/>
    </source>
</evidence>
<name>A0A484GQL6_SOUCH</name>
<accession>A0A484GQL6</accession>
<dbReference type="PROSITE" id="PS50056">
    <property type="entry name" value="TYR_PHOSPHATASE_2"/>
    <property type="match status" value="1"/>
</dbReference>
<feature type="non-terminal residue" evidence="2">
    <location>
        <position position="48"/>
    </location>
</feature>
<gene>
    <name evidence="2" type="ORF">DBR06_SOUSAS1410049</name>
</gene>
<dbReference type="InterPro" id="IPR000387">
    <property type="entry name" value="Tyr_Pase_dom"/>
</dbReference>
<organism evidence="2 3">
    <name type="scientific">Sousa chinensis</name>
    <name type="common">Indo-pacific humpbacked dolphin</name>
    <name type="synonym">Steno chinensis</name>
    <dbReference type="NCBI Taxonomy" id="103600"/>
    <lineage>
        <taxon>Eukaryota</taxon>
        <taxon>Metazoa</taxon>
        <taxon>Chordata</taxon>
        <taxon>Craniata</taxon>
        <taxon>Vertebrata</taxon>
        <taxon>Euteleostomi</taxon>
        <taxon>Mammalia</taxon>
        <taxon>Eutheria</taxon>
        <taxon>Laurasiatheria</taxon>
        <taxon>Artiodactyla</taxon>
        <taxon>Whippomorpha</taxon>
        <taxon>Cetacea</taxon>
        <taxon>Odontoceti</taxon>
        <taxon>Delphinidae</taxon>
        <taxon>Sousa</taxon>
    </lineage>
</organism>
<dbReference type="InterPro" id="IPR029021">
    <property type="entry name" value="Prot-tyrosine_phosphatase-like"/>
</dbReference>
<feature type="non-terminal residue" evidence="2">
    <location>
        <position position="1"/>
    </location>
</feature>
<proteinExistence type="predicted"/>
<reference evidence="2 3" key="1">
    <citation type="journal article" date="2018" name="Genomics">
        <title>Molecular footprints of inshore aquatic adaptation in Indo-Pacific humpback dolphin (Sousa chinensis).</title>
        <authorList>
            <person name="Ming Y."/>
            <person name="Jian J."/>
            <person name="Yu F."/>
            <person name="Yu X."/>
            <person name="Wang J."/>
            <person name="Liu W."/>
        </authorList>
    </citation>
    <scope>NUCLEOTIDE SEQUENCE [LARGE SCALE GENOMIC DNA]</scope>
    <source>
        <strain evidence="2">MY-2018</strain>
        <tissue evidence="2">Skin</tissue>
    </source>
</reference>
<feature type="domain" description="Tyrosine specific protein phosphatases" evidence="1">
    <location>
        <begin position="2"/>
        <end position="48"/>
    </location>
</feature>
<dbReference type="Proteomes" id="UP000295264">
    <property type="component" value="Unassembled WGS sequence"/>
</dbReference>
<protein>
    <recommendedName>
        <fullName evidence="1">Tyrosine specific protein phosphatases domain-containing protein</fullName>
    </recommendedName>
</protein>